<reference evidence="1 2" key="1">
    <citation type="submission" date="2014-02" db="EMBL/GenBank/DDBJ databases">
        <title>Genome Sequence of an Hyperthermophilic Archaeon, Thermococcus nautili 30-1, producing viral vesicles.</title>
        <authorList>
            <person name="Oberto J."/>
            <person name="Gaudin M."/>
            <person name="Cossu M."/>
            <person name="Gorlas A."/>
            <person name="Slesarev A."/>
            <person name="Marguet E."/>
            <person name="Forterre P."/>
        </authorList>
    </citation>
    <scope>NUCLEOTIDE SEQUENCE [LARGE SCALE GENOMIC DNA]</scope>
    <source>
        <strain evidence="1 2">30-1</strain>
    </source>
</reference>
<protein>
    <recommendedName>
        <fullName evidence="3">DUF4258 domain-containing protein</fullName>
    </recommendedName>
</protein>
<dbReference type="RefSeq" id="WP_042689986.1">
    <property type="nucleotide sequence ID" value="NZ_CP007264.1"/>
</dbReference>
<dbReference type="HOGENOM" id="CLU_2140331_0_0_2"/>
<dbReference type="STRING" id="195522.BD01_0685"/>
<accession>W8NSV3</accession>
<evidence type="ECO:0000313" key="2">
    <source>
        <dbReference type="Proteomes" id="UP000019434"/>
    </source>
</evidence>
<evidence type="ECO:0000313" key="1">
    <source>
        <dbReference type="EMBL" id="AHL22308.1"/>
    </source>
</evidence>
<dbReference type="GeneID" id="24958648"/>
<organism evidence="1 2">
    <name type="scientific">Thermococcus nautili</name>
    <dbReference type="NCBI Taxonomy" id="195522"/>
    <lineage>
        <taxon>Archaea</taxon>
        <taxon>Methanobacteriati</taxon>
        <taxon>Methanobacteriota</taxon>
        <taxon>Thermococci</taxon>
        <taxon>Thermococcales</taxon>
        <taxon>Thermococcaceae</taxon>
        <taxon>Thermococcus</taxon>
    </lineage>
</organism>
<name>W8NSV3_9EURY</name>
<dbReference type="Proteomes" id="UP000019434">
    <property type="component" value="Chromosome"/>
</dbReference>
<gene>
    <name evidence="1" type="ORF">BD01_0685</name>
</gene>
<dbReference type="KEGG" id="tnu:BD01_0685"/>
<dbReference type="AlphaFoldDB" id="W8NSV3"/>
<dbReference type="OrthoDB" id="99154at2157"/>
<keyword evidence="2" id="KW-1185">Reference proteome</keyword>
<sequence length="112" mass="13009">MDFRKFVRLLDSGSISEILLTDHVKLRLKQRNVDPKLVEELLLKRQKALRGVEHQGGNRFKLTYVHPESRGMDLVIVVEARERKSKMRLTVITAFPQPASRRIRVSEDGEKC</sequence>
<evidence type="ECO:0008006" key="3">
    <source>
        <dbReference type="Google" id="ProtNLM"/>
    </source>
</evidence>
<dbReference type="EMBL" id="CP007264">
    <property type="protein sequence ID" value="AHL22308.1"/>
    <property type="molecule type" value="Genomic_DNA"/>
</dbReference>
<proteinExistence type="predicted"/>